<evidence type="ECO:0000313" key="2">
    <source>
        <dbReference type="EMBL" id="CRY96786.1"/>
    </source>
</evidence>
<proteinExistence type="predicted"/>
<sequence>MGLPPTAPRQSAKLHSDRRAQVVVPPSREGKGAGRALRSGLTPDPIQWLVVWVMKGAELAITGFPCDSGHMATIRAQIQLPYTTGIPSDVSTNTLHFVLPDPVVALDYELLANAISAIFGWPTGGFTVGSSIGAAVTRAADGCSIDFYDLADPTPRVPRATELFTMPDATSGVTDLPHEAACCLSYRATYLSGVSRARQRGRNYIGPFQINANTNGRPTTQIRASIRGGYQRMVTMLDAIDAVWVVRSEVSNTNHTVAALWTDNAWDTQRRRGVAPTDRQNEVVVQ</sequence>
<name>A0A0H5Q439_9ZZZZ</name>
<accession>A0A0H5Q439</accession>
<protein>
    <submittedName>
        <fullName evidence="2">Uncharacterized protein</fullName>
    </submittedName>
</protein>
<organism evidence="2">
    <name type="scientific">uncultured prokaryote</name>
    <dbReference type="NCBI Taxonomy" id="198431"/>
    <lineage>
        <taxon>unclassified sequences</taxon>
        <taxon>environmental samples</taxon>
    </lineage>
</organism>
<dbReference type="EMBL" id="LN853840">
    <property type="protein sequence ID" value="CRY96786.1"/>
    <property type="molecule type" value="Genomic_DNA"/>
</dbReference>
<dbReference type="AlphaFoldDB" id="A0A0H5Q439"/>
<reference evidence="2" key="1">
    <citation type="submission" date="2015-06" db="EMBL/GenBank/DDBJ databases">
        <authorList>
            <person name="Joergensen T."/>
        </authorList>
    </citation>
    <scope>NUCLEOTIDE SEQUENCE</scope>
    <source>
        <strain evidence="2">RGFK1270</strain>
    </source>
</reference>
<feature type="region of interest" description="Disordered" evidence="1">
    <location>
        <begin position="1"/>
        <end position="37"/>
    </location>
</feature>
<evidence type="ECO:0000256" key="1">
    <source>
        <dbReference type="SAM" id="MobiDB-lite"/>
    </source>
</evidence>
<reference evidence="2" key="2">
    <citation type="submission" date="2015-07" db="EMBL/GenBank/DDBJ databases">
        <title>Plasmids, circular viruses and viroids from rat gut.</title>
        <authorList>
            <person name="Jorgensen T.J."/>
            <person name="Hansen M.A."/>
            <person name="Xu Z."/>
            <person name="Tabak M.A."/>
            <person name="Sorensen S.J."/>
            <person name="Hansen L.H."/>
        </authorList>
    </citation>
    <scope>NUCLEOTIDE SEQUENCE</scope>
    <source>
        <strain evidence="2">RGFK1270</strain>
    </source>
</reference>